<proteinExistence type="predicted"/>
<evidence type="ECO:0000256" key="1">
    <source>
        <dbReference type="SAM" id="Phobius"/>
    </source>
</evidence>
<feature type="transmembrane region" description="Helical" evidence="1">
    <location>
        <begin position="6"/>
        <end position="27"/>
    </location>
</feature>
<evidence type="ECO:0000313" key="2">
    <source>
        <dbReference type="EMBL" id="CAG02248.1"/>
    </source>
</evidence>
<sequence length="48" mass="5362">MGISAWQLTCLSIGVICVLLFIFYCLLFTGRSKEPPDLQEEAEARISV</sequence>
<keyword evidence="1" id="KW-0812">Transmembrane</keyword>
<organism evidence="2">
    <name type="scientific">Tetraodon nigroviridis</name>
    <name type="common">Spotted green pufferfish</name>
    <name type="synonym">Chelonodon nigroviridis</name>
    <dbReference type="NCBI Taxonomy" id="99883"/>
    <lineage>
        <taxon>Eukaryota</taxon>
        <taxon>Metazoa</taxon>
        <taxon>Chordata</taxon>
        <taxon>Craniata</taxon>
        <taxon>Vertebrata</taxon>
        <taxon>Euteleostomi</taxon>
        <taxon>Actinopterygii</taxon>
        <taxon>Neopterygii</taxon>
        <taxon>Teleostei</taxon>
        <taxon>Neoteleostei</taxon>
        <taxon>Acanthomorphata</taxon>
        <taxon>Eupercaria</taxon>
        <taxon>Tetraodontiformes</taxon>
        <taxon>Tetradontoidea</taxon>
        <taxon>Tetraodontidae</taxon>
        <taxon>Tetraodon</taxon>
    </lineage>
</organism>
<keyword evidence="1" id="KW-1133">Transmembrane helix</keyword>
<gene>
    <name evidence="2" type="ORF">GSTENG00021278001</name>
</gene>
<comment type="caution">
    <text evidence="2">The sequence shown here is derived from an EMBL/GenBank/DDBJ whole genome shotgun (WGS) entry which is preliminary data.</text>
</comment>
<name>Q4SAT4_TETNG</name>
<reference evidence="2" key="2">
    <citation type="submission" date="2004-02" db="EMBL/GenBank/DDBJ databases">
        <authorList>
            <consortium name="Genoscope"/>
            <consortium name="Whitehead Institute Centre for Genome Research"/>
        </authorList>
    </citation>
    <scope>NUCLEOTIDE SEQUENCE</scope>
</reference>
<dbReference type="AlphaFoldDB" id="Q4SAT4"/>
<accession>Q4SAT4</accession>
<reference evidence="2" key="1">
    <citation type="journal article" date="2004" name="Nature">
        <title>Genome duplication in the teleost fish Tetraodon nigroviridis reveals the early vertebrate proto-karyotype.</title>
        <authorList>
            <person name="Jaillon O."/>
            <person name="Aury J.-M."/>
            <person name="Brunet F."/>
            <person name="Petit J.-L."/>
            <person name="Stange-Thomann N."/>
            <person name="Mauceli E."/>
            <person name="Bouneau L."/>
            <person name="Fischer C."/>
            <person name="Ozouf-Costaz C."/>
            <person name="Bernot A."/>
            <person name="Nicaud S."/>
            <person name="Jaffe D."/>
            <person name="Fisher S."/>
            <person name="Lutfalla G."/>
            <person name="Dossat C."/>
            <person name="Segurens B."/>
            <person name="Dasilva C."/>
            <person name="Salanoubat M."/>
            <person name="Levy M."/>
            <person name="Boudet N."/>
            <person name="Castellano S."/>
            <person name="Anthouard V."/>
            <person name="Jubin C."/>
            <person name="Castelli V."/>
            <person name="Katinka M."/>
            <person name="Vacherie B."/>
            <person name="Biemont C."/>
            <person name="Skalli Z."/>
            <person name="Cattolico L."/>
            <person name="Poulain J."/>
            <person name="De Berardinis V."/>
            <person name="Cruaud C."/>
            <person name="Duprat S."/>
            <person name="Brottier P."/>
            <person name="Coutanceau J.-P."/>
            <person name="Gouzy J."/>
            <person name="Parra G."/>
            <person name="Lardier G."/>
            <person name="Chapple C."/>
            <person name="McKernan K.J."/>
            <person name="McEwan P."/>
            <person name="Bosak S."/>
            <person name="Kellis M."/>
            <person name="Volff J.-N."/>
            <person name="Guigo R."/>
            <person name="Zody M.C."/>
            <person name="Mesirov J."/>
            <person name="Lindblad-Toh K."/>
            <person name="Birren B."/>
            <person name="Nusbaum C."/>
            <person name="Kahn D."/>
            <person name="Robinson-Rechavi M."/>
            <person name="Laudet V."/>
            <person name="Schachter V."/>
            <person name="Quetier F."/>
            <person name="Saurin W."/>
            <person name="Scarpelli C."/>
            <person name="Wincker P."/>
            <person name="Lander E.S."/>
            <person name="Weissenbach J."/>
            <person name="Roest Crollius H."/>
        </authorList>
    </citation>
    <scope>NUCLEOTIDE SEQUENCE [LARGE SCALE GENOMIC DNA]</scope>
</reference>
<protein>
    <submittedName>
        <fullName evidence="2">(spotted green pufferfish) hypothetical protein</fullName>
    </submittedName>
</protein>
<keyword evidence="1" id="KW-0472">Membrane</keyword>
<dbReference type="KEGG" id="tng:GSTEN00021278G001"/>
<dbReference type="EMBL" id="CAAE01014679">
    <property type="protein sequence ID" value="CAG02248.1"/>
    <property type="molecule type" value="Genomic_DNA"/>
</dbReference>